<accession>A0A9Q0LCI6</accession>
<name>A0A9Q0LCI6_ANAIG</name>
<dbReference type="Pfam" id="PF07200">
    <property type="entry name" value="Mod_r"/>
    <property type="match status" value="1"/>
</dbReference>
<protein>
    <submittedName>
        <fullName evidence="9">Vacuolar protein sorting-associated protein 37a</fullName>
    </submittedName>
</protein>
<feature type="compositionally biased region" description="Basic and acidic residues" evidence="7">
    <location>
        <begin position="117"/>
        <end position="129"/>
    </location>
</feature>
<comment type="caution">
    <text evidence="9">The sequence shown here is derived from an EMBL/GenBank/DDBJ whole genome shotgun (WGS) entry which is preliminary data.</text>
</comment>
<reference evidence="9" key="1">
    <citation type="submission" date="2022-10" db="EMBL/GenBank/DDBJ databases">
        <title>Novel sulphate-reducing endosymbionts in the free-living metamonad Anaeramoeba.</title>
        <authorList>
            <person name="Jerlstrom-Hultqvist J."/>
            <person name="Cepicka I."/>
            <person name="Gallot-Lavallee L."/>
            <person name="Salas-Leiva D."/>
            <person name="Curtis B.A."/>
            <person name="Zahonova K."/>
            <person name="Pipaliya S."/>
            <person name="Dacks J."/>
            <person name="Roger A.J."/>
        </authorList>
    </citation>
    <scope>NUCLEOTIDE SEQUENCE</scope>
    <source>
        <strain evidence="9">BMAN</strain>
    </source>
</reference>
<dbReference type="GO" id="GO:0006612">
    <property type="term" value="P:protein targeting to membrane"/>
    <property type="evidence" value="ECO:0007669"/>
    <property type="project" value="TreeGrafter"/>
</dbReference>
<keyword evidence="4" id="KW-0967">Endosome</keyword>
<dbReference type="GO" id="GO:0043162">
    <property type="term" value="P:ubiquitin-dependent protein catabolic process via the multivesicular body sorting pathway"/>
    <property type="evidence" value="ECO:0007669"/>
    <property type="project" value="TreeGrafter"/>
</dbReference>
<dbReference type="PANTHER" id="PTHR13678">
    <property type="entry name" value="VACUOLAR PROTEIN SORTING-ASSOCIATED PROTEIN 37"/>
    <property type="match status" value="1"/>
</dbReference>
<evidence type="ECO:0000256" key="5">
    <source>
        <dbReference type="ARBA" id="ARBA00022927"/>
    </source>
</evidence>
<evidence type="ECO:0000256" key="3">
    <source>
        <dbReference type="ARBA" id="ARBA00022448"/>
    </source>
</evidence>
<evidence type="ECO:0000256" key="7">
    <source>
        <dbReference type="SAM" id="MobiDB-lite"/>
    </source>
</evidence>
<evidence type="ECO:0000256" key="6">
    <source>
        <dbReference type="PROSITE-ProRule" id="PRU00646"/>
    </source>
</evidence>
<evidence type="ECO:0000256" key="4">
    <source>
        <dbReference type="ARBA" id="ARBA00022753"/>
    </source>
</evidence>
<organism evidence="9 10">
    <name type="scientific">Anaeramoeba ignava</name>
    <name type="common">Anaerobic marine amoeba</name>
    <dbReference type="NCBI Taxonomy" id="1746090"/>
    <lineage>
        <taxon>Eukaryota</taxon>
        <taxon>Metamonada</taxon>
        <taxon>Anaeramoebidae</taxon>
        <taxon>Anaeramoeba</taxon>
    </lineage>
</organism>
<comment type="subcellular location">
    <subcellularLocation>
        <location evidence="1">Endosome</location>
    </subcellularLocation>
</comment>
<gene>
    <name evidence="9" type="ORF">M0811_02708</name>
</gene>
<feature type="domain" description="VPS37 C-terminal" evidence="8">
    <location>
        <begin position="222"/>
        <end position="303"/>
    </location>
</feature>
<dbReference type="CDD" id="cd00195">
    <property type="entry name" value="UBCc_UEV"/>
    <property type="match status" value="1"/>
</dbReference>
<evidence type="ECO:0000313" key="9">
    <source>
        <dbReference type="EMBL" id="KAJ5068765.1"/>
    </source>
</evidence>
<dbReference type="SUPFAM" id="SSF54495">
    <property type="entry name" value="UBC-like"/>
    <property type="match status" value="1"/>
</dbReference>
<dbReference type="OrthoDB" id="10260857at2759"/>
<dbReference type="Gene3D" id="3.10.110.10">
    <property type="entry name" value="Ubiquitin Conjugating Enzyme"/>
    <property type="match status" value="1"/>
</dbReference>
<dbReference type="InterPro" id="IPR029012">
    <property type="entry name" value="Helix_hairpin_bin_sf"/>
</dbReference>
<dbReference type="PANTHER" id="PTHR13678:SF2">
    <property type="entry name" value="VACUOLAR PROTEIN SORTING-ASSOCIATED PROTEIN 37A"/>
    <property type="match status" value="1"/>
</dbReference>
<dbReference type="Proteomes" id="UP001149090">
    <property type="component" value="Unassembled WGS sequence"/>
</dbReference>
<proteinExistence type="inferred from homology"/>
<dbReference type="GO" id="GO:0006623">
    <property type="term" value="P:protein targeting to vacuole"/>
    <property type="evidence" value="ECO:0007669"/>
    <property type="project" value="TreeGrafter"/>
</dbReference>
<evidence type="ECO:0000256" key="2">
    <source>
        <dbReference type="ARBA" id="ARBA00007617"/>
    </source>
</evidence>
<dbReference type="PROSITE" id="PS51314">
    <property type="entry name" value="VPS37_C"/>
    <property type="match status" value="1"/>
</dbReference>
<dbReference type="Gene3D" id="1.10.287.660">
    <property type="entry name" value="Helix hairpin bin"/>
    <property type="match status" value="1"/>
</dbReference>
<dbReference type="OMA" id="HPWCNEH"/>
<sequence length="303" mass="35915">MDLNQLRQKQIDLLKQRNHDITTINNSEFHLPISLDNGITKLRVILPQNFPMERPLIKLSPPVNHAIVNENGDIINYEDLNKWTQNSDLGVIVYSISIIVFTEATLAINPEKPRTNFETNFQEKEEKYEKKKKKKEKEKKGNEDFPELNNLDNTQLQKFLNDKDTLKYFIDNLDEVVSMRQLLEQSRETNNHLAKKNLSLQDSFLESRTKFISMQEQVKKQEEFIRQSIQQQENYIKNFTPKTLARKCEDEMSKLDDESEEIAHKFLSKEIDHSVFLKEFLEKRKIYHILDAKMKRCNGDHIF</sequence>
<dbReference type="InterPro" id="IPR037202">
    <property type="entry name" value="ESCRT_assembly_dom"/>
</dbReference>
<evidence type="ECO:0000313" key="10">
    <source>
        <dbReference type="Proteomes" id="UP001149090"/>
    </source>
</evidence>
<dbReference type="SUPFAM" id="SSF140111">
    <property type="entry name" value="Endosomal sorting complex assembly domain"/>
    <property type="match status" value="1"/>
</dbReference>
<evidence type="ECO:0000256" key="1">
    <source>
        <dbReference type="ARBA" id="ARBA00004177"/>
    </source>
</evidence>
<dbReference type="AlphaFoldDB" id="A0A9Q0LCI6"/>
<dbReference type="GO" id="GO:0000813">
    <property type="term" value="C:ESCRT I complex"/>
    <property type="evidence" value="ECO:0007669"/>
    <property type="project" value="TreeGrafter"/>
</dbReference>
<keyword evidence="10" id="KW-1185">Reference proteome</keyword>
<comment type="similarity">
    <text evidence="2">Belongs to the VPS37 family.</text>
</comment>
<dbReference type="EMBL" id="JAPDFW010000114">
    <property type="protein sequence ID" value="KAJ5068765.1"/>
    <property type="molecule type" value="Genomic_DNA"/>
</dbReference>
<dbReference type="InterPro" id="IPR009851">
    <property type="entry name" value="Mod_r"/>
</dbReference>
<dbReference type="InterPro" id="IPR016135">
    <property type="entry name" value="UBQ-conjugating_enzyme/RWD"/>
</dbReference>
<keyword evidence="5 6" id="KW-0653">Protein transport</keyword>
<evidence type="ECO:0000259" key="8">
    <source>
        <dbReference type="PROSITE" id="PS51314"/>
    </source>
</evidence>
<keyword evidence="3 6" id="KW-0813">Transport</keyword>
<feature type="region of interest" description="Disordered" evidence="7">
    <location>
        <begin position="117"/>
        <end position="148"/>
    </location>
</feature>